<sequence>MFFLLDALCKIHQVDKAIALLTKMKDEGIQPDMCTYTILVDGLCKNGRLKDAQRVYRDLTIKGYHLDARMYTVMINGLCKEGFFDEALSLLSKMEDIGCTPHS</sequence>
<organism evidence="4">
    <name type="scientific">Medicago truncatula</name>
    <name type="common">Barrel medic</name>
    <name type="synonym">Medicago tribuloides</name>
    <dbReference type="NCBI Taxonomy" id="3880"/>
    <lineage>
        <taxon>Eukaryota</taxon>
        <taxon>Viridiplantae</taxon>
        <taxon>Streptophyta</taxon>
        <taxon>Embryophyta</taxon>
        <taxon>Tracheophyta</taxon>
        <taxon>Spermatophyta</taxon>
        <taxon>Magnoliopsida</taxon>
        <taxon>eudicotyledons</taxon>
        <taxon>Gunneridae</taxon>
        <taxon>Pentapetalae</taxon>
        <taxon>rosids</taxon>
        <taxon>fabids</taxon>
        <taxon>Fabales</taxon>
        <taxon>Fabaceae</taxon>
        <taxon>Papilionoideae</taxon>
        <taxon>50 kb inversion clade</taxon>
        <taxon>NPAAA clade</taxon>
        <taxon>Hologalegina</taxon>
        <taxon>IRL clade</taxon>
        <taxon>Trifolieae</taxon>
        <taxon>Medicago</taxon>
    </lineage>
</organism>
<dbReference type="Pfam" id="PF12854">
    <property type="entry name" value="PPR_1"/>
    <property type="match status" value="1"/>
</dbReference>
<dbReference type="InterPro" id="IPR002885">
    <property type="entry name" value="PPR_rpt"/>
</dbReference>
<feature type="repeat" description="PPR" evidence="3">
    <location>
        <begin position="1"/>
        <end position="31"/>
    </location>
</feature>
<dbReference type="InterPro" id="IPR011990">
    <property type="entry name" value="TPR-like_helical_dom_sf"/>
</dbReference>
<proteinExistence type="inferred from homology"/>
<feature type="repeat" description="PPR" evidence="3">
    <location>
        <begin position="32"/>
        <end position="66"/>
    </location>
</feature>
<protein>
    <submittedName>
        <fullName evidence="4">Putative pentatricopeptide</fullName>
    </submittedName>
</protein>
<evidence type="ECO:0000256" key="2">
    <source>
        <dbReference type="ARBA" id="ARBA00022737"/>
    </source>
</evidence>
<dbReference type="NCBIfam" id="TIGR00756">
    <property type="entry name" value="PPR"/>
    <property type="match status" value="3"/>
</dbReference>
<dbReference type="Gene3D" id="1.25.40.10">
    <property type="entry name" value="Tetratricopeptide repeat domain"/>
    <property type="match status" value="2"/>
</dbReference>
<evidence type="ECO:0000313" key="4">
    <source>
        <dbReference type="EMBL" id="RHN39706.1"/>
    </source>
</evidence>
<evidence type="ECO:0000256" key="3">
    <source>
        <dbReference type="PROSITE-ProRule" id="PRU00708"/>
    </source>
</evidence>
<comment type="caution">
    <text evidence="4">The sequence shown here is derived from an EMBL/GenBank/DDBJ whole genome shotgun (WGS) entry which is preliminary data.</text>
</comment>
<dbReference type="EMBL" id="PSQE01000008">
    <property type="protein sequence ID" value="RHN39706.1"/>
    <property type="molecule type" value="Genomic_DNA"/>
</dbReference>
<dbReference type="Gramene" id="rna45757">
    <property type="protein sequence ID" value="RHN39706.1"/>
    <property type="gene ID" value="gene45757"/>
</dbReference>
<dbReference type="AlphaFoldDB" id="A0A396GE87"/>
<evidence type="ECO:0000256" key="1">
    <source>
        <dbReference type="ARBA" id="ARBA00007626"/>
    </source>
</evidence>
<dbReference type="PANTHER" id="PTHR47941">
    <property type="entry name" value="PENTATRICOPEPTIDE REPEAT-CONTAINING PROTEIN 3, MITOCHONDRIAL"/>
    <property type="match status" value="1"/>
</dbReference>
<comment type="similarity">
    <text evidence="1">Belongs to the PPR family. P subfamily.</text>
</comment>
<dbReference type="PROSITE" id="PS51375">
    <property type="entry name" value="PPR"/>
    <property type="match status" value="3"/>
</dbReference>
<name>A0A396GE87_MEDTR</name>
<dbReference type="Proteomes" id="UP000265566">
    <property type="component" value="Chromosome 8"/>
</dbReference>
<dbReference type="Pfam" id="PF13041">
    <property type="entry name" value="PPR_2"/>
    <property type="match status" value="1"/>
</dbReference>
<accession>A0A396GE87</accession>
<reference evidence="4" key="1">
    <citation type="journal article" date="2018" name="Nat. Plants">
        <title>Whole-genome landscape of Medicago truncatula symbiotic genes.</title>
        <authorList>
            <person name="Pecrix Y."/>
            <person name="Gamas P."/>
            <person name="Carrere S."/>
        </authorList>
    </citation>
    <scope>NUCLEOTIDE SEQUENCE</scope>
    <source>
        <tissue evidence="4">Leaves</tissue>
    </source>
</reference>
<gene>
    <name evidence="4" type="ORF">MtrunA17_Chr8g0346751</name>
</gene>
<keyword evidence="2" id="KW-0677">Repeat</keyword>
<feature type="repeat" description="PPR" evidence="3">
    <location>
        <begin position="67"/>
        <end position="101"/>
    </location>
</feature>